<dbReference type="PANTHER" id="PTHR22930:SF289">
    <property type="entry name" value="DDE TNP4 DOMAIN-CONTAINING PROTEIN-RELATED"/>
    <property type="match status" value="1"/>
</dbReference>
<evidence type="ECO:0000256" key="10">
    <source>
        <dbReference type="ARBA" id="ARBA00023242"/>
    </source>
</evidence>
<evidence type="ECO:0000256" key="12">
    <source>
        <dbReference type="ARBA" id="ARBA00045850"/>
    </source>
</evidence>
<dbReference type="Proteomes" id="UP000271889">
    <property type="component" value="Unassembled WGS sequence"/>
</dbReference>
<feature type="domain" description="DDE Tnp4" evidence="13">
    <location>
        <begin position="90"/>
        <end position="242"/>
    </location>
</feature>
<keyword evidence="9" id="KW-0378">Hydrolase</keyword>
<sequence length="279" mass="31797">MQPWSLSKRSQVLIGIRYLCSNSHQVVLSDTMGCCQKTVSNIVTRFVNALNHPRIIRRYIVFKPHDPIWCRRRANEFARLGRFVNIVGCVDGTLVPIRAPTVDGFQYMSRKGYTCLNVCLICDARGYIRYVNAGFPGSVHDSYVWSQSEAGRMFRERRTVEGYAVLGDSGYANGGGIMAPYRPSSVRGDQRKVAFNREHCKIRSTVEMTIGRLKRRFCILDDLRVDPDKGVKIIIACSVLHNISMLLNATSRRLLGRRRGRMPHPPPGEDLRTYVMERL</sequence>
<dbReference type="InterPro" id="IPR027806">
    <property type="entry name" value="HARBI1_dom"/>
</dbReference>
<dbReference type="Pfam" id="PF13359">
    <property type="entry name" value="DDE_Tnp_4"/>
    <property type="match status" value="1"/>
</dbReference>
<dbReference type="EMBL" id="UYRV01004784">
    <property type="protein sequence ID" value="VDK51929.1"/>
    <property type="molecule type" value="Genomic_DNA"/>
</dbReference>
<dbReference type="InterPro" id="IPR026103">
    <property type="entry name" value="HARBI1_animal"/>
</dbReference>
<evidence type="ECO:0000313" key="14">
    <source>
        <dbReference type="EMBL" id="VDK51929.1"/>
    </source>
</evidence>
<reference evidence="14 15" key="1">
    <citation type="submission" date="2018-11" db="EMBL/GenBank/DDBJ databases">
        <authorList>
            <consortium name="Pathogen Informatics"/>
        </authorList>
    </citation>
    <scope>NUCLEOTIDE SEQUENCE [LARGE SCALE GENOMIC DNA]</scope>
</reference>
<evidence type="ECO:0000256" key="5">
    <source>
        <dbReference type="ARBA" id="ARBA00015519"/>
    </source>
</evidence>
<keyword evidence="7" id="KW-0540">Nuclease</keyword>
<evidence type="ECO:0000256" key="4">
    <source>
        <dbReference type="ARBA" id="ARBA00006958"/>
    </source>
</evidence>
<evidence type="ECO:0000256" key="8">
    <source>
        <dbReference type="ARBA" id="ARBA00022723"/>
    </source>
</evidence>
<keyword evidence="15" id="KW-1185">Reference proteome</keyword>
<keyword evidence="6" id="KW-0963">Cytoplasm</keyword>
<comment type="subcellular location">
    <subcellularLocation>
        <location evidence="3">Cytoplasm</location>
    </subcellularLocation>
    <subcellularLocation>
        <location evidence="2">Nucleus</location>
    </subcellularLocation>
</comment>
<evidence type="ECO:0000256" key="6">
    <source>
        <dbReference type="ARBA" id="ARBA00022490"/>
    </source>
</evidence>
<comment type="similarity">
    <text evidence="4">Belongs to the HARBI1 family.</text>
</comment>
<accession>A0A3P6QSR0</accession>
<comment type="function">
    <text evidence="12">Transposase-derived protein that may have nuclease activity. Does not have transposase activity.</text>
</comment>
<keyword evidence="10" id="KW-0539">Nucleus</keyword>
<comment type="cofactor">
    <cofactor evidence="1">
        <name>a divalent metal cation</name>
        <dbReference type="ChEBI" id="CHEBI:60240"/>
    </cofactor>
</comment>
<evidence type="ECO:0000256" key="7">
    <source>
        <dbReference type="ARBA" id="ARBA00022722"/>
    </source>
</evidence>
<dbReference type="GO" id="GO:0004518">
    <property type="term" value="F:nuclease activity"/>
    <property type="evidence" value="ECO:0007669"/>
    <property type="project" value="UniProtKB-KW"/>
</dbReference>
<evidence type="ECO:0000256" key="11">
    <source>
        <dbReference type="ARBA" id="ARBA00030126"/>
    </source>
</evidence>
<dbReference type="GO" id="GO:0046872">
    <property type="term" value="F:metal ion binding"/>
    <property type="evidence" value="ECO:0007669"/>
    <property type="project" value="UniProtKB-KW"/>
</dbReference>
<dbReference type="InterPro" id="IPR045249">
    <property type="entry name" value="HARBI1-like"/>
</dbReference>
<evidence type="ECO:0000256" key="9">
    <source>
        <dbReference type="ARBA" id="ARBA00022801"/>
    </source>
</evidence>
<evidence type="ECO:0000259" key="13">
    <source>
        <dbReference type="Pfam" id="PF13359"/>
    </source>
</evidence>
<dbReference type="GO" id="GO:0016787">
    <property type="term" value="F:hydrolase activity"/>
    <property type="evidence" value="ECO:0007669"/>
    <property type="project" value="UniProtKB-KW"/>
</dbReference>
<organism evidence="14 15">
    <name type="scientific">Cylicostephanus goldi</name>
    <name type="common">Nematode worm</name>
    <dbReference type="NCBI Taxonomy" id="71465"/>
    <lineage>
        <taxon>Eukaryota</taxon>
        <taxon>Metazoa</taxon>
        <taxon>Ecdysozoa</taxon>
        <taxon>Nematoda</taxon>
        <taxon>Chromadorea</taxon>
        <taxon>Rhabditida</taxon>
        <taxon>Rhabditina</taxon>
        <taxon>Rhabditomorpha</taxon>
        <taxon>Strongyloidea</taxon>
        <taxon>Strongylidae</taxon>
        <taxon>Cylicostephanus</taxon>
    </lineage>
</organism>
<dbReference type="AlphaFoldDB" id="A0A3P6QSR0"/>
<dbReference type="GO" id="GO:0005634">
    <property type="term" value="C:nucleus"/>
    <property type="evidence" value="ECO:0007669"/>
    <property type="project" value="UniProtKB-SubCell"/>
</dbReference>
<evidence type="ECO:0000313" key="15">
    <source>
        <dbReference type="Proteomes" id="UP000271889"/>
    </source>
</evidence>
<evidence type="ECO:0000256" key="2">
    <source>
        <dbReference type="ARBA" id="ARBA00004123"/>
    </source>
</evidence>
<evidence type="ECO:0000256" key="3">
    <source>
        <dbReference type="ARBA" id="ARBA00004496"/>
    </source>
</evidence>
<keyword evidence="8" id="KW-0479">Metal-binding</keyword>
<name>A0A3P6QSR0_CYLGO</name>
<protein>
    <recommendedName>
        <fullName evidence="5">Putative nuclease HARBI1</fullName>
    </recommendedName>
    <alternativeName>
        <fullName evidence="11">Harbinger transposase-derived nuclease</fullName>
    </alternativeName>
</protein>
<dbReference type="PRINTS" id="PR02086">
    <property type="entry name" value="PUTNUCHARBI1"/>
</dbReference>
<gene>
    <name evidence="14" type="ORF">CGOC_LOCUS2198</name>
</gene>
<evidence type="ECO:0000256" key="1">
    <source>
        <dbReference type="ARBA" id="ARBA00001968"/>
    </source>
</evidence>
<proteinExistence type="inferred from homology"/>
<dbReference type="GO" id="GO:0005737">
    <property type="term" value="C:cytoplasm"/>
    <property type="evidence" value="ECO:0007669"/>
    <property type="project" value="UniProtKB-SubCell"/>
</dbReference>
<dbReference type="PANTHER" id="PTHR22930">
    <property type="match status" value="1"/>
</dbReference>
<dbReference type="OrthoDB" id="5843116at2759"/>